<accession>A0A2M8PF16</accession>
<evidence type="ECO:0000259" key="11">
    <source>
        <dbReference type="Pfam" id="PF02782"/>
    </source>
</evidence>
<proteinExistence type="inferred from homology"/>
<dbReference type="AlphaFoldDB" id="A0A2M8PF16"/>
<dbReference type="EC" id="2.7.1.16" evidence="7 8"/>
<comment type="similarity">
    <text evidence="7 9">Belongs to the ribulokinase family.</text>
</comment>
<evidence type="ECO:0000256" key="1">
    <source>
        <dbReference type="ARBA" id="ARBA00022679"/>
    </source>
</evidence>
<evidence type="ECO:0000259" key="10">
    <source>
        <dbReference type="Pfam" id="PF00370"/>
    </source>
</evidence>
<evidence type="ECO:0000256" key="7">
    <source>
        <dbReference type="HAMAP-Rule" id="MF_00520"/>
    </source>
</evidence>
<gene>
    <name evidence="7" type="primary">araB</name>
    <name evidence="12" type="ORF">CUN49_06920</name>
</gene>
<dbReference type="SUPFAM" id="SSF53067">
    <property type="entry name" value="Actin-like ATPase domain"/>
    <property type="match status" value="2"/>
</dbReference>
<dbReference type="Pfam" id="PF02782">
    <property type="entry name" value="FGGY_C"/>
    <property type="match status" value="1"/>
</dbReference>
<comment type="caution">
    <text evidence="12">The sequence shown here is derived from an EMBL/GenBank/DDBJ whole genome shotgun (WGS) entry which is preliminary data.</text>
</comment>
<evidence type="ECO:0000256" key="8">
    <source>
        <dbReference type="NCBIfam" id="TIGR01234"/>
    </source>
</evidence>
<organism evidence="12 13">
    <name type="scientific">Candidatus Thermofonsia Clade 1 bacterium</name>
    <dbReference type="NCBI Taxonomy" id="2364210"/>
    <lineage>
        <taxon>Bacteria</taxon>
        <taxon>Bacillati</taxon>
        <taxon>Chloroflexota</taxon>
        <taxon>Candidatus Thermofontia</taxon>
        <taxon>Candidatus Thermofonsia Clade 1</taxon>
    </lineage>
</organism>
<evidence type="ECO:0000256" key="6">
    <source>
        <dbReference type="ARBA" id="ARBA00023277"/>
    </source>
</evidence>
<dbReference type="InterPro" id="IPR043129">
    <property type="entry name" value="ATPase_NBD"/>
</dbReference>
<keyword evidence="5 7" id="KW-0054">Arabinose catabolism</keyword>
<dbReference type="InterPro" id="IPR018485">
    <property type="entry name" value="FGGY_C"/>
</dbReference>
<dbReference type="CDD" id="cd07781">
    <property type="entry name" value="ASKHA_NBD_FGGY_L-RBK"/>
    <property type="match status" value="1"/>
</dbReference>
<comment type="catalytic activity">
    <reaction evidence="7">
        <text>D-ribulose + ATP = D-ribulose 5-phosphate + ADP + H(+)</text>
        <dbReference type="Rhea" id="RHEA:17601"/>
        <dbReference type="ChEBI" id="CHEBI:15378"/>
        <dbReference type="ChEBI" id="CHEBI:17173"/>
        <dbReference type="ChEBI" id="CHEBI:30616"/>
        <dbReference type="ChEBI" id="CHEBI:58121"/>
        <dbReference type="ChEBI" id="CHEBI:456216"/>
        <dbReference type="EC" id="2.7.1.16"/>
    </reaction>
</comment>
<dbReference type="EMBL" id="PGTM01000076">
    <property type="protein sequence ID" value="PJF36147.1"/>
    <property type="molecule type" value="Genomic_DNA"/>
</dbReference>
<evidence type="ECO:0000256" key="3">
    <source>
        <dbReference type="ARBA" id="ARBA00022777"/>
    </source>
</evidence>
<dbReference type="NCBIfam" id="NF003154">
    <property type="entry name" value="PRK04123.1"/>
    <property type="match status" value="1"/>
</dbReference>
<dbReference type="Proteomes" id="UP000229681">
    <property type="component" value="Unassembled WGS sequence"/>
</dbReference>
<evidence type="ECO:0000256" key="9">
    <source>
        <dbReference type="RuleBase" id="RU003455"/>
    </source>
</evidence>
<dbReference type="InterPro" id="IPR005929">
    <property type="entry name" value="Ribulokinase"/>
</dbReference>
<dbReference type="Gene3D" id="3.30.420.40">
    <property type="match status" value="2"/>
</dbReference>
<keyword evidence="2 7" id="KW-0547">Nucleotide-binding</keyword>
<dbReference type="PANTHER" id="PTHR43435">
    <property type="entry name" value="RIBULOKINASE"/>
    <property type="match status" value="1"/>
</dbReference>
<dbReference type="HAMAP" id="MF_00520">
    <property type="entry name" value="Ribulokinase"/>
    <property type="match status" value="1"/>
</dbReference>
<dbReference type="GO" id="GO:0019569">
    <property type="term" value="P:L-arabinose catabolic process to D-xylulose 5-phosphate"/>
    <property type="evidence" value="ECO:0007669"/>
    <property type="project" value="UniProtKB-UniRule"/>
</dbReference>
<protein>
    <recommendedName>
        <fullName evidence="7 8">Ribulokinase</fullName>
        <ecNumber evidence="7 8">2.7.1.16</ecNumber>
    </recommendedName>
</protein>
<name>A0A2M8PF16_9CHLR</name>
<dbReference type="UniPathway" id="UPA00145">
    <property type="reaction ID" value="UER00566"/>
</dbReference>
<evidence type="ECO:0000313" key="13">
    <source>
        <dbReference type="Proteomes" id="UP000229681"/>
    </source>
</evidence>
<evidence type="ECO:0000256" key="2">
    <source>
        <dbReference type="ARBA" id="ARBA00022741"/>
    </source>
</evidence>
<keyword evidence="4 7" id="KW-0067">ATP-binding</keyword>
<feature type="domain" description="Carbohydrate kinase FGGY C-terminal" evidence="11">
    <location>
        <begin position="285"/>
        <end position="483"/>
    </location>
</feature>
<reference evidence="12 13" key="1">
    <citation type="submission" date="2017-11" db="EMBL/GenBank/DDBJ databases">
        <title>Evolution of Phototrophy in the Chloroflexi Phylum Driven by Horizontal Gene Transfer.</title>
        <authorList>
            <person name="Ward L.M."/>
            <person name="Hemp J."/>
            <person name="Shih P.M."/>
            <person name="Mcglynn S.E."/>
            <person name="Fischer W."/>
        </authorList>
    </citation>
    <scope>NUCLEOTIDE SEQUENCE [LARGE SCALE GENOMIC DNA]</scope>
    <source>
        <strain evidence="12">JP3_13</strain>
    </source>
</reference>
<dbReference type="InterPro" id="IPR000577">
    <property type="entry name" value="Carb_kinase_FGGY"/>
</dbReference>
<dbReference type="GO" id="GO:0005737">
    <property type="term" value="C:cytoplasm"/>
    <property type="evidence" value="ECO:0007669"/>
    <property type="project" value="TreeGrafter"/>
</dbReference>
<keyword evidence="6 7" id="KW-0119">Carbohydrate metabolism</keyword>
<keyword evidence="1 7" id="KW-0808">Transferase</keyword>
<dbReference type="GO" id="GO:0008741">
    <property type="term" value="F:ribulokinase activity"/>
    <property type="evidence" value="ECO:0007669"/>
    <property type="project" value="UniProtKB-UniRule"/>
</dbReference>
<evidence type="ECO:0000256" key="4">
    <source>
        <dbReference type="ARBA" id="ARBA00022840"/>
    </source>
</evidence>
<dbReference type="InterPro" id="IPR018484">
    <property type="entry name" value="FGGY_N"/>
</dbReference>
<evidence type="ECO:0000256" key="5">
    <source>
        <dbReference type="ARBA" id="ARBA00022935"/>
    </source>
</evidence>
<keyword evidence="3 7" id="KW-0418">Kinase</keyword>
<dbReference type="PANTHER" id="PTHR43435:SF4">
    <property type="entry name" value="FGGY CARBOHYDRATE KINASE DOMAIN-CONTAINING PROTEIN"/>
    <property type="match status" value="1"/>
</dbReference>
<feature type="domain" description="Carbohydrate kinase FGGY N-terminal" evidence="10">
    <location>
        <begin position="2"/>
        <end position="273"/>
    </location>
</feature>
<evidence type="ECO:0000313" key="12">
    <source>
        <dbReference type="EMBL" id="PJF36147.1"/>
    </source>
</evidence>
<dbReference type="PIRSF" id="PIRSF000538">
    <property type="entry name" value="GlpK"/>
    <property type="match status" value="1"/>
</dbReference>
<comment type="catalytic activity">
    <reaction evidence="7 9">
        <text>L-ribulose + ATP = L-ribulose 5-phosphate + ADP + H(+)</text>
        <dbReference type="Rhea" id="RHEA:22072"/>
        <dbReference type="ChEBI" id="CHEBI:15378"/>
        <dbReference type="ChEBI" id="CHEBI:16880"/>
        <dbReference type="ChEBI" id="CHEBI:30616"/>
        <dbReference type="ChEBI" id="CHEBI:58226"/>
        <dbReference type="ChEBI" id="CHEBI:456216"/>
        <dbReference type="EC" id="2.7.1.16"/>
    </reaction>
</comment>
<sequence>MYTIGLDFGTLSARAVLVDVRDGRELASAVFDYPHGVMDSALPSGKALPPDWALQHPQDYLDALDRCVPALLRESGVAADQVIGIGVDFTASSPLPAKSDGTPLCFLPEFADEPHAYVKLWKHHASQPQADLINAVASQRGESWLRRYGGKYSAEWFFSKLLQILQEAPEVYEAMDTFVEAADWLTWQLTGVLARNTCTAGYKMLVQDGQYPSRDFFAALQPDFADVIATKVQGAFVPLGAMLGRLTAPMAQRLGLVAGTPVAAAIIDAHVTAAAVQATQPNVMTMIMGTSTCHMISSEQLVEIEGIAGVVYGGIVDGLYGYEAGQAGVGDLFAWFVDHAVPPEYHEAARRRAMSLHAYLEAEAARQKVGEHGLLALDWWNGNRSTLMDADLSGLLLGATLGTRAPDIYRALIEATAFGTRMIIEAFEAGGIAVQALVAAGGLPEKNALLRQIYADVTGRAFALSGSKHDSALGSAIYAAVAAGAYPNLTAAAERMGKRKAEVVSPIAEHQRIYDQLYQEYKTLYDTFGRGANAVMKRLKRLRNQVRGLS</sequence>
<dbReference type="NCBIfam" id="TIGR01234">
    <property type="entry name" value="L-ribulokinase"/>
    <property type="match status" value="1"/>
</dbReference>
<dbReference type="Pfam" id="PF00370">
    <property type="entry name" value="FGGY_N"/>
    <property type="match status" value="1"/>
</dbReference>
<comment type="pathway">
    <text evidence="7 9">Carbohydrate degradation; L-arabinose degradation via L-ribulose; D-xylulose 5-phosphate from L-arabinose (bacterial route): step 2/3.</text>
</comment>
<dbReference type="GO" id="GO:0005524">
    <property type="term" value="F:ATP binding"/>
    <property type="evidence" value="ECO:0007669"/>
    <property type="project" value="UniProtKB-UniRule"/>
</dbReference>
<dbReference type="GO" id="GO:0019150">
    <property type="term" value="F:D-ribulokinase activity"/>
    <property type="evidence" value="ECO:0007669"/>
    <property type="project" value="TreeGrafter"/>
</dbReference>